<accession>A0A7K0CDM8</accession>
<protein>
    <recommendedName>
        <fullName evidence="4">DNA methylase adenine-specific domain-containing protein</fullName>
    </recommendedName>
</protein>
<dbReference type="SUPFAM" id="SSF53335">
    <property type="entry name" value="S-adenosyl-L-methionine-dependent methyltransferases"/>
    <property type="match status" value="1"/>
</dbReference>
<evidence type="ECO:0000256" key="1">
    <source>
        <dbReference type="SAM" id="MobiDB-lite"/>
    </source>
</evidence>
<dbReference type="RefSeq" id="WP_153450729.1">
    <property type="nucleotide sequence ID" value="NZ_WEGJ01000003.1"/>
</dbReference>
<feature type="region of interest" description="Disordered" evidence="1">
    <location>
        <begin position="1"/>
        <end position="48"/>
    </location>
</feature>
<gene>
    <name evidence="2" type="ORF">SRB5_16050</name>
</gene>
<sequence length="361" mass="39280">MNQLDLFSDTAAPDTPHTPAPAPRRYRIDVPPSPSPAAAPTRPHPTQGKITSALRHYRPAQRNPHRAAFDIAEAVSHAWHHAQGGAGIEIPVGVVATLALWPLRGPDAYLAADWWLSLNDTQLLAAFRECWARWWITRPDLIDRATPLHKWVDDDAPSPKRAPAVQAVVRAALTNGLLHLTSSNDPGLRSSADILGLLLAIMRSQGAHDALAEIHTPPDIAEIMARVTLDGMTLEPGMMFDEPAGGTGGMYRAAVQAMRDRGIDPHDFGWSLTDIDELAAAGAAVNAIIWDLGPHVLIACGDTLHEYDLYTKAAHEARESLERRDRLHAQATLLATLQRAEALVTQASDQEERQQASRKGS</sequence>
<evidence type="ECO:0000313" key="2">
    <source>
        <dbReference type="EMBL" id="MQY11486.1"/>
    </source>
</evidence>
<keyword evidence="3" id="KW-1185">Reference proteome</keyword>
<dbReference type="InterPro" id="IPR029063">
    <property type="entry name" value="SAM-dependent_MTases_sf"/>
</dbReference>
<evidence type="ECO:0008006" key="4">
    <source>
        <dbReference type="Google" id="ProtNLM"/>
    </source>
</evidence>
<evidence type="ECO:0000313" key="3">
    <source>
        <dbReference type="Proteomes" id="UP000466345"/>
    </source>
</evidence>
<dbReference type="Gene3D" id="3.40.50.150">
    <property type="entry name" value="Vaccinia Virus protein VP39"/>
    <property type="match status" value="1"/>
</dbReference>
<dbReference type="Proteomes" id="UP000466345">
    <property type="component" value="Unassembled WGS sequence"/>
</dbReference>
<reference evidence="2 3" key="1">
    <citation type="submission" date="2019-10" db="EMBL/GenBank/DDBJ databases">
        <title>Streptomyces smaragdinus sp. nov. and Streptomyces fabii sp. nov., isolated from the gut of fungus growing-termite Macrotermes natalensis.</title>
        <authorList>
            <person name="Schwitalla J."/>
            <person name="Benndorf R."/>
            <person name="Martin K."/>
            <person name="De Beer W."/>
            <person name="Kaster A.-K."/>
            <person name="Vollmers J."/>
            <person name="Poulsen M."/>
            <person name="Beemelmanns C."/>
        </authorList>
    </citation>
    <scope>NUCLEOTIDE SEQUENCE [LARGE SCALE GENOMIC DNA]</scope>
    <source>
        <strain evidence="2 3">RB5</strain>
    </source>
</reference>
<organism evidence="2 3">
    <name type="scientific">Streptomyces smaragdinus</name>
    <dbReference type="NCBI Taxonomy" id="2585196"/>
    <lineage>
        <taxon>Bacteria</taxon>
        <taxon>Bacillati</taxon>
        <taxon>Actinomycetota</taxon>
        <taxon>Actinomycetes</taxon>
        <taxon>Kitasatosporales</taxon>
        <taxon>Streptomycetaceae</taxon>
        <taxon>Streptomyces</taxon>
    </lineage>
</organism>
<proteinExistence type="predicted"/>
<comment type="caution">
    <text evidence="2">The sequence shown here is derived from an EMBL/GenBank/DDBJ whole genome shotgun (WGS) entry which is preliminary data.</text>
</comment>
<name>A0A7K0CDM8_9ACTN</name>
<dbReference type="OrthoDB" id="3618637at2"/>
<dbReference type="AlphaFoldDB" id="A0A7K0CDM8"/>
<dbReference type="EMBL" id="WEGJ01000003">
    <property type="protein sequence ID" value="MQY11486.1"/>
    <property type="molecule type" value="Genomic_DNA"/>
</dbReference>